<reference evidence="1" key="1">
    <citation type="submission" date="2020-04" db="EMBL/GenBank/DDBJ databases">
        <authorList>
            <person name="Chiriac C."/>
            <person name="Salcher M."/>
            <person name="Ghai R."/>
            <person name="Kavagutti S V."/>
        </authorList>
    </citation>
    <scope>NUCLEOTIDE SEQUENCE</scope>
</reference>
<gene>
    <name evidence="1" type="ORF">UFOVP302_1</name>
</gene>
<dbReference type="EMBL" id="LR796316">
    <property type="protein sequence ID" value="CAB4135957.1"/>
    <property type="molecule type" value="Genomic_DNA"/>
</dbReference>
<feature type="non-terminal residue" evidence="1">
    <location>
        <position position="257"/>
    </location>
</feature>
<proteinExistence type="predicted"/>
<name>A0A6J5LSC7_9CAUD</name>
<accession>A0A6J5LSC7</accession>
<sequence length="257" mass="28622">MKKLIFIFLLFSGITAKAQWTPIFGKQRFMQGLAIPYTDTAALKTVSDTGCIVMGRDSTIYYRYKGYWKKLGAGSGIIPPLQDVATAGNIYTNDINATIELNKYQYVDGSNYDRYFPFYFTGNPDFGDVASFGFTDNRAELAISRPGINARVVSINSEGINLFQNDELTENQSEISINQNGLMINDNGNTGTILNYVNSNNSQFYDVHMPIQNGSANDTLATLQNTRNNTTDTTSLSSRIDLRVKYTDTATMLTPYL</sequence>
<protein>
    <submittedName>
        <fullName evidence="1">Uncharacterized protein</fullName>
    </submittedName>
</protein>
<organism evidence="1">
    <name type="scientific">uncultured Caudovirales phage</name>
    <dbReference type="NCBI Taxonomy" id="2100421"/>
    <lineage>
        <taxon>Viruses</taxon>
        <taxon>Duplodnaviria</taxon>
        <taxon>Heunggongvirae</taxon>
        <taxon>Uroviricota</taxon>
        <taxon>Caudoviricetes</taxon>
        <taxon>Peduoviridae</taxon>
        <taxon>Maltschvirus</taxon>
        <taxon>Maltschvirus maltsch</taxon>
    </lineage>
</organism>
<evidence type="ECO:0000313" key="1">
    <source>
        <dbReference type="EMBL" id="CAB4135957.1"/>
    </source>
</evidence>